<dbReference type="InterPro" id="IPR008979">
    <property type="entry name" value="Galactose-bd-like_sf"/>
</dbReference>
<dbReference type="Pfam" id="PF00754">
    <property type="entry name" value="F5_F8_type_C"/>
    <property type="match status" value="1"/>
</dbReference>
<dbReference type="SUPFAM" id="SSF49785">
    <property type="entry name" value="Galactose-binding domain-like"/>
    <property type="match status" value="1"/>
</dbReference>
<name>A0ABY7XGY3_9BACL</name>
<keyword evidence="2" id="KW-0614">Plasmid</keyword>
<sequence>MGIRQTQLSRTVEKIVRSYLQRGRYPSIQTITYHLGQWLREHTPGAPSFSPRKVLRKEKSDSESYNDNVTMIRQDIGDLYDATISQTIRIMNDFNFVETERAKISHELSMLSKKIDQLLLVSGAGSSYLDTVIEDFIDTSRMNTGNSTAAIDLNNGQITLKENQRQSNKVLLSGSQATFNALTPNVKQSAIETINNAFDDNINTAWWHVIKTTGPGTVKAELTIRLASVEEINEVEYIAHHGKPVLIQVEYSLDGSTFTPLPEKNNKQSVSNRAVWNFSQLKVKAIKFTYEKKDHDDNSAGMYNYYFGAKSISISKKSYLSEGTLITQPFVFSSDNINMVSLNASQDIPFGTAIDYEVALTNETTALDSLIWYPISPSEDTTPKYSKTVEFNARASKNIEFGQAEATQEVKNGMRVFRLLKDDKDGTLPESFDDIQNPILLRGINQWRRERSYIKFDGTIPLNSTWKSQYDNRPDSIRTNYQAIGNQLNLRRENGGKSDNFYRFTTCVYSEEARVEPLSLAVIQTVSGVRKRIGTYAVYVDGKRMVPSNEEVTLTLAAGWSEIQILFHWGDMQLRQDFTDGNLPNETLLGKFNFLLEKRVRADKDSLKIVDEHSLYYNISPNNRDYFAIYENQVVLNYLPSNCIFQLVYEVIDSSIQNNQVVVRASMRREESIPHITPKIMRLQLQAK</sequence>
<keyword evidence="3" id="KW-1185">Reference proteome</keyword>
<reference evidence="2 3" key="1">
    <citation type="submission" date="2023-02" db="EMBL/GenBank/DDBJ databases">
        <title>Pathogen: clinical or host-associated sample.</title>
        <authorList>
            <person name="Hergert J."/>
            <person name="Casey R."/>
            <person name="Wagner J."/>
            <person name="Young E.L."/>
            <person name="Oakeson K.F."/>
        </authorList>
    </citation>
    <scope>NUCLEOTIDE SEQUENCE [LARGE SCALE GENOMIC DNA]</scope>
    <source>
        <strain evidence="2 3">2022CK-00829</strain>
        <plasmid evidence="2 3">unnamed1</plasmid>
    </source>
</reference>
<dbReference type="Gene3D" id="2.60.120.260">
    <property type="entry name" value="Galactose-binding domain-like"/>
    <property type="match status" value="1"/>
</dbReference>
<proteinExistence type="predicted"/>
<dbReference type="InterPro" id="IPR000421">
    <property type="entry name" value="FA58C"/>
</dbReference>
<gene>
    <name evidence="2" type="ORF">PUW25_26340</name>
</gene>
<dbReference type="RefSeq" id="WP_274338686.1">
    <property type="nucleotide sequence ID" value="NZ_CP118109.1"/>
</dbReference>
<dbReference type="EMBL" id="CP118109">
    <property type="protein sequence ID" value="WDI05092.1"/>
    <property type="molecule type" value="Genomic_DNA"/>
</dbReference>
<protein>
    <submittedName>
        <fullName evidence="2">Discoidin domain-containing protein</fullName>
    </submittedName>
</protein>
<evidence type="ECO:0000259" key="1">
    <source>
        <dbReference type="Pfam" id="PF00754"/>
    </source>
</evidence>
<accession>A0ABY7XGY3</accession>
<evidence type="ECO:0000313" key="2">
    <source>
        <dbReference type="EMBL" id="WDI05092.1"/>
    </source>
</evidence>
<organism evidence="2 3">
    <name type="scientific">Paenibacillus urinalis</name>
    <dbReference type="NCBI Taxonomy" id="521520"/>
    <lineage>
        <taxon>Bacteria</taxon>
        <taxon>Bacillati</taxon>
        <taxon>Bacillota</taxon>
        <taxon>Bacilli</taxon>
        <taxon>Bacillales</taxon>
        <taxon>Paenibacillaceae</taxon>
        <taxon>Paenibacillus</taxon>
    </lineage>
</organism>
<evidence type="ECO:0000313" key="3">
    <source>
        <dbReference type="Proteomes" id="UP001221519"/>
    </source>
</evidence>
<feature type="domain" description="F5/8 type C" evidence="1">
    <location>
        <begin position="193"/>
        <end position="297"/>
    </location>
</feature>
<dbReference type="Proteomes" id="UP001221519">
    <property type="component" value="Plasmid unnamed1"/>
</dbReference>
<geneLocation type="plasmid" evidence="2 3">
    <name>unnamed1</name>
</geneLocation>